<evidence type="ECO:0000259" key="6">
    <source>
        <dbReference type="Pfam" id="PF03813"/>
    </source>
</evidence>
<dbReference type="Pfam" id="PF17403">
    <property type="entry name" value="Nrap_D2"/>
    <property type="match status" value="1"/>
</dbReference>
<comment type="similarity">
    <text evidence="2 5">Belongs to the NRAP family.</text>
</comment>
<evidence type="ECO:0000259" key="8">
    <source>
        <dbReference type="Pfam" id="PF17404"/>
    </source>
</evidence>
<evidence type="ECO:0000256" key="1">
    <source>
        <dbReference type="ARBA" id="ARBA00004604"/>
    </source>
</evidence>
<dbReference type="GO" id="GO:0003723">
    <property type="term" value="F:RNA binding"/>
    <property type="evidence" value="ECO:0007669"/>
    <property type="project" value="UniProtKB-KW"/>
</dbReference>
<reference evidence="12 13" key="1">
    <citation type="journal article" date="2017" name="Nature">
        <title>The Apostasia genome and the evolution of orchids.</title>
        <authorList>
            <person name="Zhang G.Q."/>
            <person name="Liu K.W."/>
            <person name="Li Z."/>
            <person name="Lohaus R."/>
            <person name="Hsiao Y.Y."/>
            <person name="Niu S.C."/>
            <person name="Wang J.Y."/>
            <person name="Lin Y.C."/>
            <person name="Xu Q."/>
            <person name="Chen L.J."/>
            <person name="Yoshida K."/>
            <person name="Fujiwara S."/>
            <person name="Wang Z.W."/>
            <person name="Zhang Y.Q."/>
            <person name="Mitsuda N."/>
            <person name="Wang M."/>
            <person name="Liu G.H."/>
            <person name="Pecoraro L."/>
            <person name="Huang H.X."/>
            <person name="Xiao X.J."/>
            <person name="Lin M."/>
            <person name="Wu X.Y."/>
            <person name="Wu W.L."/>
            <person name="Chen Y.Y."/>
            <person name="Chang S.B."/>
            <person name="Sakamoto S."/>
            <person name="Ohme-Takagi M."/>
            <person name="Yagi M."/>
            <person name="Zeng S.J."/>
            <person name="Shen C.Y."/>
            <person name="Yeh C.M."/>
            <person name="Luo Y.B."/>
            <person name="Tsai W.C."/>
            <person name="Van de Peer Y."/>
            <person name="Liu Z.J."/>
        </authorList>
    </citation>
    <scope>NUCLEOTIDE SEQUENCE [LARGE SCALE GENOMIC DNA]</scope>
    <source>
        <strain evidence="13">cv. Shenzhen</strain>
        <tissue evidence="12">Stem</tissue>
    </source>
</reference>
<feature type="domain" description="Nrap protein" evidence="8">
    <location>
        <begin position="382"/>
        <end position="534"/>
    </location>
</feature>
<proteinExistence type="inferred from homology"/>
<evidence type="ECO:0000259" key="9">
    <source>
        <dbReference type="Pfam" id="PF17405"/>
    </source>
</evidence>
<feature type="domain" description="Nrap protein" evidence="11">
    <location>
        <begin position="905"/>
        <end position="1010"/>
    </location>
</feature>
<gene>
    <name evidence="12" type="ORF">AXF42_Ash013481</name>
</gene>
<sequence length="1070" mass="122107">MTPETDSMDVKVKELLNDLQLDPSCGEALDRYVSSIVGAMKEIPNQEVNLEYAAGFVRDLHVPKDKVGFLFKSPEVVQIGGSYSFGCVAKPDVNVDLLVRMPKECFHEKDYLNHRYHAKRCLYLCVIEKSLSLSPLVRKIEWSTFQNEARKPILIVYPVHELAVVSEFFIRIIPTANSLFITSRLNMSRNNVRAYKQGDMTQATPHYNSSILEDMFLEENAEFVKNTFQEWNSLKDALLLLKVWARNRGSIYLYDCFNGYLISIIMSYLAAGSSGNHINKSMNSMQIFRVTLKFISSSLWQKGLSLRRLGQSKLSKEDMTKYLQAFPVVLYDATGYTNLLFRMTKTAFSELQDEAARTLNYLDRSRGSGFEEIFMTKVDLAAKFDSSLRINFKENTKVKASDFCLDDECWRLFEKDVQCVLQQGLGDRAKLVRVTWESAPSSWDINEGFANFGHAPMLVGLLFSSEEKSFRVVDVGPHAENTEETTKFRKFWGEKAELRRFRDGTIAESTVWECGPGQRHLIMKRVAEFVLSKYFLVPKEDLVYITDQLDFCLLLGGKDPLASSASLFEAYETLSKHLRLLEDIPLRISSVQPVDPAFRHTAVFPPEPHPLAYERGISNKTPKFAATCVEPLKVLIQLEGSGNWPLDAEVIERTKIAFLLKICESLQNRRSFYCYATEAEVNVLVSGYAFNLKILHEKSLYLPRSQDGNQKIKVESYGDKKLFLQSQHSSMINALYGRYPTYGSVVRLAKRWVSSHLFSSSIAEEAIELLVAYLFLRPFPFHTPCSRITGFLRFLRLLSNYDWNFSPLIVDINEDFTTQDEREINDNFMSSRKSFEESSQHVEPAMFLATTYDKASEAWTKYSPTCGILGRMASYAKSSANLLTKLILLGQTGPYTWECLFRTPLDNYDAVILLHRDKLSYPHRLLFPTAISHGKTVIQGKASKDFHPLMELSGAAQSFDDARSKLLVNFDPTRFFLEDLKEEFPETFTVWYDSLGGGDAIGLTWNLKKRKRQEDDDSQSLLVDTLKGVGEVGKGFVKSVHLLKSPRFQRLNPCYSSNASYVYRKTLVSK</sequence>
<dbReference type="GO" id="GO:0032545">
    <property type="term" value="C:CURI complex"/>
    <property type="evidence" value="ECO:0007669"/>
    <property type="project" value="TreeGrafter"/>
</dbReference>
<keyword evidence="13" id="KW-1185">Reference proteome</keyword>
<dbReference type="OrthoDB" id="10251401at2759"/>
<keyword evidence="3 5" id="KW-0694">RNA-binding</keyword>
<organism evidence="12 13">
    <name type="scientific">Apostasia shenzhenica</name>
    <dbReference type="NCBI Taxonomy" id="1088818"/>
    <lineage>
        <taxon>Eukaryota</taxon>
        <taxon>Viridiplantae</taxon>
        <taxon>Streptophyta</taxon>
        <taxon>Embryophyta</taxon>
        <taxon>Tracheophyta</taxon>
        <taxon>Spermatophyta</taxon>
        <taxon>Magnoliopsida</taxon>
        <taxon>Liliopsida</taxon>
        <taxon>Asparagales</taxon>
        <taxon>Orchidaceae</taxon>
        <taxon>Apostasioideae</taxon>
        <taxon>Apostasia</taxon>
    </lineage>
</organism>
<evidence type="ECO:0000256" key="5">
    <source>
        <dbReference type="RuleBase" id="RU364032"/>
    </source>
</evidence>
<dbReference type="Proteomes" id="UP000236161">
    <property type="component" value="Unassembled WGS sequence"/>
</dbReference>
<evidence type="ECO:0000259" key="10">
    <source>
        <dbReference type="Pfam" id="PF17406"/>
    </source>
</evidence>
<dbReference type="AlphaFoldDB" id="A0A2I0A4C2"/>
<dbReference type="InterPro" id="IPR035370">
    <property type="entry name" value="Nrap_D5"/>
</dbReference>
<protein>
    <recommendedName>
        <fullName evidence="14">Nucleolar protein 6</fullName>
    </recommendedName>
</protein>
<dbReference type="PANTHER" id="PTHR17972">
    <property type="entry name" value="NUCLEOLAR RNA-ASSOCIATED PROTEIN"/>
    <property type="match status" value="1"/>
</dbReference>
<feature type="domain" description="Nrap protein" evidence="6">
    <location>
        <begin position="95"/>
        <end position="229"/>
    </location>
</feature>
<feature type="domain" description="Nrap protein" evidence="7">
    <location>
        <begin position="234"/>
        <end position="377"/>
    </location>
</feature>
<keyword evidence="4 5" id="KW-0539">Nucleus</keyword>
<dbReference type="Pfam" id="PF17407">
    <property type="entry name" value="Nrap_D6"/>
    <property type="match status" value="1"/>
</dbReference>
<dbReference type="Pfam" id="PF17406">
    <property type="entry name" value="Nrap_D5"/>
    <property type="match status" value="1"/>
</dbReference>
<evidence type="ECO:0000259" key="11">
    <source>
        <dbReference type="Pfam" id="PF17407"/>
    </source>
</evidence>
<evidence type="ECO:0000256" key="2">
    <source>
        <dbReference type="ARBA" id="ARBA00006674"/>
    </source>
</evidence>
<evidence type="ECO:0000259" key="7">
    <source>
        <dbReference type="Pfam" id="PF17403"/>
    </source>
</evidence>
<name>A0A2I0A4C2_9ASPA</name>
<dbReference type="InterPro" id="IPR005554">
    <property type="entry name" value="NOL6/Upt22"/>
</dbReference>
<dbReference type="Pfam" id="PF17404">
    <property type="entry name" value="Nrap_D3"/>
    <property type="match status" value="1"/>
</dbReference>
<dbReference type="STRING" id="1088818.A0A2I0A4C2"/>
<dbReference type="Pfam" id="PF03813">
    <property type="entry name" value="Nrap"/>
    <property type="match status" value="1"/>
</dbReference>
<dbReference type="InterPro" id="IPR035367">
    <property type="entry name" value="Nrap_D2"/>
</dbReference>
<dbReference type="InterPro" id="IPR035369">
    <property type="entry name" value="Nrap_D4"/>
</dbReference>
<dbReference type="GO" id="GO:0006409">
    <property type="term" value="P:tRNA export from nucleus"/>
    <property type="evidence" value="ECO:0007669"/>
    <property type="project" value="TreeGrafter"/>
</dbReference>
<feature type="domain" description="Nrap protein" evidence="9">
    <location>
        <begin position="560"/>
        <end position="735"/>
    </location>
</feature>
<evidence type="ECO:0008006" key="14">
    <source>
        <dbReference type="Google" id="ProtNLM"/>
    </source>
</evidence>
<dbReference type="Pfam" id="PF17405">
    <property type="entry name" value="Nrap_D4"/>
    <property type="match status" value="1"/>
</dbReference>
<comment type="subcellular location">
    <subcellularLocation>
        <location evidence="1 5">Nucleus</location>
        <location evidence="1 5">Nucleolus</location>
    </subcellularLocation>
</comment>
<dbReference type="Gene3D" id="1.10.1410.10">
    <property type="match status" value="1"/>
</dbReference>
<evidence type="ECO:0000256" key="3">
    <source>
        <dbReference type="ARBA" id="ARBA00022884"/>
    </source>
</evidence>
<dbReference type="InterPro" id="IPR035371">
    <property type="entry name" value="Nrap_D6"/>
</dbReference>
<evidence type="ECO:0000313" key="12">
    <source>
        <dbReference type="EMBL" id="PKA50392.1"/>
    </source>
</evidence>
<dbReference type="PANTHER" id="PTHR17972:SF0">
    <property type="entry name" value="NUCLEOLAR PROTEIN 6"/>
    <property type="match status" value="1"/>
</dbReference>
<feature type="domain" description="Nrap protein" evidence="10">
    <location>
        <begin position="739"/>
        <end position="888"/>
    </location>
</feature>
<dbReference type="InterPro" id="IPR035368">
    <property type="entry name" value="Nrap_D3"/>
</dbReference>
<evidence type="ECO:0000313" key="13">
    <source>
        <dbReference type="Proteomes" id="UP000236161"/>
    </source>
</evidence>
<evidence type="ECO:0000256" key="4">
    <source>
        <dbReference type="ARBA" id="ARBA00023242"/>
    </source>
</evidence>
<dbReference type="GO" id="GO:0032040">
    <property type="term" value="C:small-subunit processome"/>
    <property type="evidence" value="ECO:0007669"/>
    <property type="project" value="TreeGrafter"/>
</dbReference>
<dbReference type="InterPro" id="IPR035082">
    <property type="entry name" value="Nrap_D1"/>
</dbReference>
<dbReference type="GO" id="GO:0006364">
    <property type="term" value="P:rRNA processing"/>
    <property type="evidence" value="ECO:0007669"/>
    <property type="project" value="TreeGrafter"/>
</dbReference>
<dbReference type="EMBL" id="KZ452026">
    <property type="protein sequence ID" value="PKA50392.1"/>
    <property type="molecule type" value="Genomic_DNA"/>
</dbReference>
<dbReference type="GO" id="GO:0034456">
    <property type="term" value="C:UTP-C complex"/>
    <property type="evidence" value="ECO:0007669"/>
    <property type="project" value="TreeGrafter"/>
</dbReference>
<accession>A0A2I0A4C2</accession>